<dbReference type="EMBL" id="JBBKAI010000002">
    <property type="protein sequence ID" value="MEJ8657805.1"/>
    <property type="molecule type" value="Genomic_DNA"/>
</dbReference>
<keyword evidence="2" id="KW-1185">Reference proteome</keyword>
<proteinExistence type="predicted"/>
<accession>A0ACC6QH16</accession>
<reference evidence="1" key="1">
    <citation type="submission" date="2024-03" db="EMBL/GenBank/DDBJ databases">
        <title>Novel Streptomyces species of biotechnological and ecological value are a feature of Machair soil.</title>
        <authorList>
            <person name="Prole J.R."/>
            <person name="Goodfellow M."/>
            <person name="Allenby N."/>
            <person name="Ward A.C."/>
        </authorList>
    </citation>
    <scope>NUCLEOTIDE SEQUENCE</scope>
    <source>
        <strain evidence="1">MS1.AVA.4</strain>
    </source>
</reference>
<gene>
    <name evidence="1" type="ORF">WKI58_14935</name>
</gene>
<evidence type="ECO:0000313" key="2">
    <source>
        <dbReference type="Proteomes" id="UP001375539"/>
    </source>
</evidence>
<evidence type="ECO:0000313" key="1">
    <source>
        <dbReference type="EMBL" id="MEJ8657805.1"/>
    </source>
</evidence>
<organism evidence="1 2">
    <name type="scientific">Streptomyces pratisoli</name>
    <dbReference type="NCBI Taxonomy" id="3139917"/>
    <lineage>
        <taxon>Bacteria</taxon>
        <taxon>Bacillati</taxon>
        <taxon>Actinomycetota</taxon>
        <taxon>Actinomycetes</taxon>
        <taxon>Kitasatosporales</taxon>
        <taxon>Streptomycetaceae</taxon>
        <taxon>Streptomyces</taxon>
    </lineage>
</organism>
<protein>
    <submittedName>
        <fullName evidence="1">Uncharacterized protein</fullName>
    </submittedName>
</protein>
<name>A0ACC6QH16_9ACTN</name>
<dbReference type="Proteomes" id="UP001375539">
    <property type="component" value="Unassembled WGS sequence"/>
</dbReference>
<sequence>MNRPLACATVIVLLLGAAACTTGKDKETEGGATPTTAADNDSTCKQLLGEPGLKWLEDRTGGKARLEVVDDLERARSLFHRQVKDWTPEETGVPTFLRARPCLATTDAADTEKQLEIRYGPSYFPFDTSFDEATGVSPAQTETPVNPAVKLVHGKDSDGIVRYRVYVKCKIPGTPAEQENEIPIEGRLTDSLTGETSTRVHLTHLLHSAKVVADSFGCENKPAVPAEPPASVN</sequence>
<comment type="caution">
    <text evidence="1">The sequence shown here is derived from an EMBL/GenBank/DDBJ whole genome shotgun (WGS) entry which is preliminary data.</text>
</comment>